<dbReference type="Pfam" id="PF01544">
    <property type="entry name" value="CorA"/>
    <property type="match status" value="1"/>
</dbReference>
<evidence type="ECO:0000256" key="5">
    <source>
        <dbReference type="ARBA" id="ARBA00022692"/>
    </source>
</evidence>
<comment type="function">
    <text evidence="8">Mediates influx of magnesium ions.</text>
</comment>
<dbReference type="InterPro" id="IPR045863">
    <property type="entry name" value="CorA_TM1_TM2"/>
</dbReference>
<evidence type="ECO:0000313" key="10">
    <source>
        <dbReference type="EMBL" id="EFC51793.1"/>
    </source>
</evidence>
<dbReference type="SUPFAM" id="SSF144083">
    <property type="entry name" value="Magnesium transport protein CorA, transmembrane region"/>
    <property type="match status" value="1"/>
</dbReference>
<dbReference type="Gene3D" id="3.30.460.20">
    <property type="entry name" value="CorA soluble domain-like"/>
    <property type="match status" value="1"/>
</dbReference>
<evidence type="ECO:0000256" key="4">
    <source>
        <dbReference type="ARBA" id="ARBA00022475"/>
    </source>
</evidence>
<dbReference type="RefSeq" id="WP_004520352.1">
    <property type="nucleotide sequence ID" value="NZ_ACEO02000008.1"/>
</dbReference>
<comment type="subcellular location">
    <subcellularLocation>
        <location evidence="1">Cell membrane</location>
        <topology evidence="1">Multi-pass membrane protein</topology>
    </subcellularLocation>
    <subcellularLocation>
        <location evidence="8">Membrane</location>
        <topology evidence="8">Multi-pass membrane protein</topology>
    </subcellularLocation>
</comment>
<evidence type="ECO:0000256" key="2">
    <source>
        <dbReference type="ARBA" id="ARBA00009765"/>
    </source>
</evidence>
<dbReference type="PANTHER" id="PTHR46494">
    <property type="entry name" value="CORA FAMILY METAL ION TRANSPORTER (EUROFUNG)"/>
    <property type="match status" value="1"/>
</dbReference>
<dbReference type="GO" id="GO:0000287">
    <property type="term" value="F:magnesium ion binding"/>
    <property type="evidence" value="ECO:0007669"/>
    <property type="project" value="TreeGrafter"/>
</dbReference>
<dbReference type="FunFam" id="1.20.58.340:FF:000012">
    <property type="entry name" value="Magnesium transport protein CorA"/>
    <property type="match status" value="1"/>
</dbReference>
<comment type="caution">
    <text evidence="10">The sequence shown here is derived from an EMBL/GenBank/DDBJ whole genome shotgun (WGS) entry which is preliminary data.</text>
</comment>
<dbReference type="EMBL" id="ACEO02000008">
    <property type="protein sequence ID" value="EFC51793.1"/>
    <property type="molecule type" value="Genomic_DNA"/>
</dbReference>
<evidence type="ECO:0000256" key="3">
    <source>
        <dbReference type="ARBA" id="ARBA00022448"/>
    </source>
</evidence>
<gene>
    <name evidence="8 10" type="primary">corA</name>
    <name evidence="10" type="ORF">NEISUBOT_04784</name>
</gene>
<evidence type="ECO:0000256" key="6">
    <source>
        <dbReference type="ARBA" id="ARBA00022989"/>
    </source>
</evidence>
<evidence type="ECO:0000256" key="1">
    <source>
        <dbReference type="ARBA" id="ARBA00004651"/>
    </source>
</evidence>
<reference evidence="10 11" key="1">
    <citation type="submission" date="2010-01" db="EMBL/GenBank/DDBJ databases">
        <authorList>
            <person name="Weinstock G."/>
            <person name="Sodergren E."/>
            <person name="Clifton S."/>
            <person name="Fulton L."/>
            <person name="Fulton B."/>
            <person name="Courtney L."/>
            <person name="Fronick C."/>
            <person name="Harrison M."/>
            <person name="Strong C."/>
            <person name="Farmer C."/>
            <person name="Delahaunty K."/>
            <person name="Markovic C."/>
            <person name="Hall O."/>
            <person name="Minx P."/>
            <person name="Tomlinson C."/>
            <person name="Mitreva M."/>
            <person name="Nelson J."/>
            <person name="Hou S."/>
            <person name="Wollam A."/>
            <person name="Pepin K.H."/>
            <person name="Johnson M."/>
            <person name="Bhonagiri V."/>
            <person name="Nash W.E."/>
            <person name="Warren W."/>
            <person name="Chinwalla A."/>
            <person name="Mardis E.R."/>
            <person name="Wilson R.K."/>
        </authorList>
    </citation>
    <scope>NUCLEOTIDE SEQUENCE [LARGE SCALE GENOMIC DNA]</scope>
    <source>
        <strain evidence="10 11">NJ9703</strain>
    </source>
</reference>
<protein>
    <recommendedName>
        <fullName evidence="8">Magnesium transport protein CorA</fullName>
    </recommendedName>
</protein>
<keyword evidence="8" id="KW-0460">Magnesium</keyword>
<dbReference type="Gene3D" id="1.20.58.340">
    <property type="entry name" value="Magnesium transport protein CorA, transmembrane region"/>
    <property type="match status" value="2"/>
</dbReference>
<proteinExistence type="inferred from homology"/>
<dbReference type="InterPro" id="IPR002523">
    <property type="entry name" value="MgTranspt_CorA/ZnTranspt_ZntB"/>
</dbReference>
<dbReference type="SUPFAM" id="SSF143865">
    <property type="entry name" value="CorA soluble domain-like"/>
    <property type="match status" value="1"/>
</dbReference>
<evidence type="ECO:0000256" key="7">
    <source>
        <dbReference type="ARBA" id="ARBA00023136"/>
    </source>
</evidence>
<keyword evidence="8" id="KW-0406">Ion transport</keyword>
<keyword evidence="7 8" id="KW-0472">Membrane</keyword>
<evidence type="ECO:0000256" key="8">
    <source>
        <dbReference type="RuleBase" id="RU362010"/>
    </source>
</evidence>
<keyword evidence="4 8" id="KW-1003">Cell membrane</keyword>
<name>A0A9W5IQC0_NEISU</name>
<dbReference type="PANTHER" id="PTHR46494:SF1">
    <property type="entry name" value="CORA FAMILY METAL ION TRANSPORTER (EUROFUNG)"/>
    <property type="match status" value="1"/>
</dbReference>
<dbReference type="InterPro" id="IPR004488">
    <property type="entry name" value="Mg/Co-transport_prot_CorA"/>
</dbReference>
<keyword evidence="5 8" id="KW-0812">Transmembrane</keyword>
<dbReference type="Proteomes" id="UP000004621">
    <property type="component" value="Unassembled WGS sequence"/>
</dbReference>
<evidence type="ECO:0000313" key="11">
    <source>
        <dbReference type="Proteomes" id="UP000004621"/>
    </source>
</evidence>
<organism evidence="10 11">
    <name type="scientific">Neisseria subflava NJ9703</name>
    <dbReference type="NCBI Taxonomy" id="546268"/>
    <lineage>
        <taxon>Bacteria</taxon>
        <taxon>Pseudomonadati</taxon>
        <taxon>Pseudomonadota</taxon>
        <taxon>Betaproteobacteria</taxon>
        <taxon>Neisseriales</taxon>
        <taxon>Neisseriaceae</taxon>
        <taxon>Neisseria</taxon>
    </lineage>
</organism>
<dbReference type="InterPro" id="IPR045861">
    <property type="entry name" value="CorA_cytoplasmic_dom"/>
</dbReference>
<dbReference type="AlphaFoldDB" id="A0A9W5IQC0"/>
<feature type="compositionally biased region" description="Polar residues" evidence="9">
    <location>
        <begin position="8"/>
        <end position="29"/>
    </location>
</feature>
<sequence>MSKPANPVETTDNLQDQTMQRSNTDNAPRSAIHQTLYSADTFVQHDYLAGKNLPDIAHPQEGQINWLHFVGINDVVLLKHALEPYGIHELVIEDILSRKQRPKIEDYGNYVFTAAQVYHYTSTGKLHSDQVYVIIGKDFVLSFQQKPLGLFSHLRRQMHENPHNILNKNTAFLAYCLLDRIVDDYFIVLESYNNRVEVIDKSLFKNENSDILSKIHRLKRDAVRLRRTLLPLRDVFYQLAVRGDFAIFKGESTVYLRDVYDHNMQLIESLDASRDMVLSMMDIYLSFQSNRMNQQMRVLTVITIIFMPLTVITGIYGMNFDNMPELHWHYGYFMVLGMMLCIIIGLLIFFSRRKWL</sequence>
<dbReference type="GO" id="GO:0015087">
    <property type="term" value="F:cobalt ion transmembrane transporter activity"/>
    <property type="evidence" value="ECO:0007669"/>
    <property type="project" value="UniProtKB-UniRule"/>
</dbReference>
<accession>A0A9W5IQC0</accession>
<feature type="region of interest" description="Disordered" evidence="9">
    <location>
        <begin position="1"/>
        <end position="29"/>
    </location>
</feature>
<dbReference type="NCBIfam" id="TIGR00383">
    <property type="entry name" value="corA"/>
    <property type="match status" value="1"/>
</dbReference>
<comment type="similarity">
    <text evidence="2 8">Belongs to the CorA metal ion transporter (MIT) (TC 1.A.35) family.</text>
</comment>
<evidence type="ECO:0000256" key="9">
    <source>
        <dbReference type="SAM" id="MobiDB-lite"/>
    </source>
</evidence>
<feature type="transmembrane region" description="Helical" evidence="8">
    <location>
        <begin position="298"/>
        <end position="318"/>
    </location>
</feature>
<feature type="transmembrane region" description="Helical" evidence="8">
    <location>
        <begin position="330"/>
        <end position="350"/>
    </location>
</feature>
<keyword evidence="3 8" id="KW-0813">Transport</keyword>
<dbReference type="GO" id="GO:0015095">
    <property type="term" value="F:magnesium ion transmembrane transporter activity"/>
    <property type="evidence" value="ECO:0007669"/>
    <property type="project" value="UniProtKB-UniRule"/>
</dbReference>
<keyword evidence="6 8" id="KW-1133">Transmembrane helix</keyword>
<dbReference type="GO" id="GO:0005886">
    <property type="term" value="C:plasma membrane"/>
    <property type="evidence" value="ECO:0007669"/>
    <property type="project" value="UniProtKB-SubCell"/>
</dbReference>
<dbReference type="CDD" id="cd12828">
    <property type="entry name" value="TmCorA-like_1"/>
    <property type="match status" value="1"/>
</dbReference>
<dbReference type="GO" id="GO:0050897">
    <property type="term" value="F:cobalt ion binding"/>
    <property type="evidence" value="ECO:0007669"/>
    <property type="project" value="TreeGrafter"/>
</dbReference>